<comment type="caution">
    <text evidence="6">The sequence shown here is derived from an EMBL/GenBank/DDBJ whole genome shotgun (WGS) entry which is preliminary data.</text>
</comment>
<evidence type="ECO:0000256" key="4">
    <source>
        <dbReference type="ARBA" id="ARBA00023163"/>
    </source>
</evidence>
<evidence type="ECO:0000259" key="5">
    <source>
        <dbReference type="PROSITE" id="PS50931"/>
    </source>
</evidence>
<dbReference type="InterPro" id="IPR058163">
    <property type="entry name" value="LysR-type_TF_proteobact-type"/>
</dbReference>
<reference evidence="6" key="1">
    <citation type="submission" date="2023-03" db="EMBL/GenBank/DDBJ databases">
        <title>Multiphase analysis and comparison of six strains from genera Psychromarinibacter, Lutimaribacter, and Maritimibacter, including a novel species: Psychromarinibacter sediminicola sp. nov.</title>
        <authorList>
            <person name="Wang Y.-H."/>
            <person name="Ye M.-Q."/>
            <person name="Du Z.-J."/>
        </authorList>
    </citation>
    <scope>NUCLEOTIDE SEQUENCE</scope>
    <source>
        <strain evidence="6">C21-152</strain>
    </source>
</reference>
<dbReference type="RefSeq" id="WP_275569948.1">
    <property type="nucleotide sequence ID" value="NZ_JARGYC010000147.1"/>
</dbReference>
<dbReference type="GO" id="GO:0003700">
    <property type="term" value="F:DNA-binding transcription factor activity"/>
    <property type="evidence" value="ECO:0007669"/>
    <property type="project" value="InterPro"/>
</dbReference>
<keyword evidence="3" id="KW-0238">DNA-binding</keyword>
<feature type="domain" description="HTH lysR-type" evidence="5">
    <location>
        <begin position="4"/>
        <end position="61"/>
    </location>
</feature>
<evidence type="ECO:0000256" key="1">
    <source>
        <dbReference type="ARBA" id="ARBA00009437"/>
    </source>
</evidence>
<dbReference type="SUPFAM" id="SSF46785">
    <property type="entry name" value="Winged helix' DNA-binding domain"/>
    <property type="match status" value="1"/>
</dbReference>
<evidence type="ECO:0000313" key="6">
    <source>
        <dbReference type="EMBL" id="MDF0603838.1"/>
    </source>
</evidence>
<keyword evidence="7" id="KW-1185">Reference proteome</keyword>
<proteinExistence type="inferred from homology"/>
<dbReference type="Pfam" id="PF00126">
    <property type="entry name" value="HTH_1"/>
    <property type="match status" value="1"/>
</dbReference>
<comment type="similarity">
    <text evidence="1">Belongs to the LysR transcriptional regulatory family.</text>
</comment>
<dbReference type="EMBL" id="JARGYC010000147">
    <property type="protein sequence ID" value="MDF0603838.1"/>
    <property type="molecule type" value="Genomic_DNA"/>
</dbReference>
<dbReference type="InterPro" id="IPR000847">
    <property type="entry name" value="LysR_HTH_N"/>
</dbReference>
<dbReference type="Pfam" id="PF03466">
    <property type="entry name" value="LysR_substrate"/>
    <property type="match status" value="1"/>
</dbReference>
<sequence length="308" mass="32823">MADFDLDDLHAFALIAACGGVSAAARRHDLSKATLSRSLARLERAAGAPLFDRLPHGLVLTPGGEMLIERANEAQALRQGVEDLFRAAETEPAGPLRIAGSAMTVDSLLARSVAELSRRYPALRPEIRVAAHGTDPVTDDLDIAVRVGRPTAPHLVARRIAVSQLGLYAGAAVAADLDAHRPETLADMGRIVVRPETDTDAWQLTGPDGQVVRIDGTPRFTVDDPVAAIALMRAGEGMTLLPRFYADALLPARAIVPLMSDHVGPKIELYAALPPRRSRVPAVRAFLEVIARQARSVERTAEASANSG</sequence>
<evidence type="ECO:0000313" key="7">
    <source>
        <dbReference type="Proteomes" id="UP001220964"/>
    </source>
</evidence>
<organism evidence="6 7">
    <name type="scientific">Psychromarinibacter sediminicola</name>
    <dbReference type="NCBI Taxonomy" id="3033385"/>
    <lineage>
        <taxon>Bacteria</taxon>
        <taxon>Pseudomonadati</taxon>
        <taxon>Pseudomonadota</taxon>
        <taxon>Alphaproteobacteria</taxon>
        <taxon>Rhodobacterales</taxon>
        <taxon>Paracoccaceae</taxon>
        <taxon>Psychromarinibacter</taxon>
    </lineage>
</organism>
<dbReference type="GO" id="GO:0006351">
    <property type="term" value="P:DNA-templated transcription"/>
    <property type="evidence" value="ECO:0007669"/>
    <property type="project" value="TreeGrafter"/>
</dbReference>
<dbReference type="GO" id="GO:0043565">
    <property type="term" value="F:sequence-specific DNA binding"/>
    <property type="evidence" value="ECO:0007669"/>
    <property type="project" value="TreeGrafter"/>
</dbReference>
<dbReference type="PROSITE" id="PS50931">
    <property type="entry name" value="HTH_LYSR"/>
    <property type="match status" value="1"/>
</dbReference>
<dbReference type="Gene3D" id="1.10.10.10">
    <property type="entry name" value="Winged helix-like DNA-binding domain superfamily/Winged helix DNA-binding domain"/>
    <property type="match status" value="1"/>
</dbReference>
<dbReference type="PANTHER" id="PTHR30537:SF3">
    <property type="entry name" value="TRANSCRIPTIONAL REGULATORY PROTEIN"/>
    <property type="match status" value="1"/>
</dbReference>
<evidence type="ECO:0000256" key="2">
    <source>
        <dbReference type="ARBA" id="ARBA00023015"/>
    </source>
</evidence>
<keyword evidence="4" id="KW-0804">Transcription</keyword>
<dbReference type="InterPro" id="IPR036388">
    <property type="entry name" value="WH-like_DNA-bd_sf"/>
</dbReference>
<dbReference type="SUPFAM" id="SSF53850">
    <property type="entry name" value="Periplasmic binding protein-like II"/>
    <property type="match status" value="1"/>
</dbReference>
<dbReference type="AlphaFoldDB" id="A0AAE3NUK6"/>
<dbReference type="InterPro" id="IPR005119">
    <property type="entry name" value="LysR_subst-bd"/>
</dbReference>
<keyword evidence="2" id="KW-0805">Transcription regulation</keyword>
<gene>
    <name evidence="6" type="ORF">P1J78_24295</name>
</gene>
<accession>A0AAE3NUK6</accession>
<dbReference type="InterPro" id="IPR036390">
    <property type="entry name" value="WH_DNA-bd_sf"/>
</dbReference>
<dbReference type="PANTHER" id="PTHR30537">
    <property type="entry name" value="HTH-TYPE TRANSCRIPTIONAL REGULATOR"/>
    <property type="match status" value="1"/>
</dbReference>
<dbReference type="Gene3D" id="3.40.190.290">
    <property type="match status" value="1"/>
</dbReference>
<evidence type="ECO:0000256" key="3">
    <source>
        <dbReference type="ARBA" id="ARBA00023125"/>
    </source>
</evidence>
<dbReference type="Proteomes" id="UP001220964">
    <property type="component" value="Unassembled WGS sequence"/>
</dbReference>
<protein>
    <submittedName>
        <fullName evidence="6">LysR family transcriptional regulator</fullName>
    </submittedName>
</protein>
<name>A0AAE3NUK6_9RHOB</name>